<evidence type="ECO:0000313" key="15">
    <source>
        <dbReference type="EMBL" id="QID19079.1"/>
    </source>
</evidence>
<feature type="domain" description="TonB-dependent receptor-like beta-barrel" evidence="13">
    <location>
        <begin position="207"/>
        <end position="633"/>
    </location>
</feature>
<dbReference type="Proteomes" id="UP000501991">
    <property type="component" value="Chromosome"/>
</dbReference>
<comment type="subcellular location">
    <subcellularLocation>
        <location evidence="1 10">Cell outer membrane</location>
        <topology evidence="1 10">Multi-pass membrane protein</topology>
    </subcellularLocation>
</comment>
<organism evidence="15 16">
    <name type="scientific">Nitrogeniibacter mangrovi</name>
    <dbReference type="NCBI Taxonomy" id="2016596"/>
    <lineage>
        <taxon>Bacteria</taxon>
        <taxon>Pseudomonadati</taxon>
        <taxon>Pseudomonadota</taxon>
        <taxon>Betaproteobacteria</taxon>
        <taxon>Rhodocyclales</taxon>
        <taxon>Zoogloeaceae</taxon>
        <taxon>Nitrogeniibacter</taxon>
    </lineage>
</organism>
<proteinExistence type="inferred from homology"/>
<dbReference type="InterPro" id="IPR000531">
    <property type="entry name" value="Beta-barrel_TonB"/>
</dbReference>
<comment type="similarity">
    <text evidence="2 10 11">Belongs to the TonB-dependent receptor family.</text>
</comment>
<dbReference type="InterPro" id="IPR012910">
    <property type="entry name" value="Plug_dom"/>
</dbReference>
<sequence length="673" mass="74508">MRQRLLPHLALIGIGCAGPVFAAAPVTSELALFGDVPVVLSAARLIQPLNDAPGAVTVIDRDMIRASGARDVAELLRFVPGIQIGRANGATPLTSYHGLSDDAPRRMLVRVDGRSAYSPYFVSGIEWAKISVDIDDIERIEVFRGTNAAAYGSNAFLGVVNIITRPAAETPRLRARITEGANGLHERMVSIRQRLGDATARLTLGQQREDGLDGLNDSYRHQRADARVDWQLGALDTVEFHFGFVDTRAGKGVADSVTDPERTVDSYTGFGEVRWRRQLNTDDEIKLTYFHQEERAEDPGFFIPSLSSYLGVPSAVLLAVYGIPVGTYVDGAQHTRALRDDLEFEHLIHPGPDDRIVWGAGLRSDRVASQRVFNTRDDIDIRNTRLFANLEHRQGRAWTFNAGALLEDTDAAGPRFSPRLAANLHLTDRTTARAAWSRGYRNLTPFERRADVRYAEALGGVVLFQSFQPSGELPPERVTTRELGLRHESADHQSNIDLRVYVEQIRDMIRRDTATSNIVPAPPLNHDGEAPKYIGGGAADIHGTELSFLYRSTHDTWIGGHYAYTHLKSNDPPAELSAPHHAFALFASIRLPHDWQMSVQHGFVGGMSWYDSDPEDTVRPYHYSSARIAKRWRAGVSSAELAVGMDRIGGGVSDFHQDLVRPPEGYVTLRLTY</sequence>
<evidence type="ECO:0000256" key="10">
    <source>
        <dbReference type="PROSITE-ProRule" id="PRU01360"/>
    </source>
</evidence>
<keyword evidence="16" id="KW-1185">Reference proteome</keyword>
<dbReference type="Gene3D" id="2.40.170.20">
    <property type="entry name" value="TonB-dependent receptor, beta-barrel domain"/>
    <property type="match status" value="1"/>
</dbReference>
<evidence type="ECO:0000256" key="12">
    <source>
        <dbReference type="SAM" id="SignalP"/>
    </source>
</evidence>
<feature type="domain" description="TonB-dependent receptor plug" evidence="14">
    <location>
        <begin position="49"/>
        <end position="159"/>
    </location>
</feature>
<keyword evidence="6 11" id="KW-0798">TonB box</keyword>
<dbReference type="GO" id="GO:0044718">
    <property type="term" value="P:siderophore transmembrane transport"/>
    <property type="evidence" value="ECO:0007669"/>
    <property type="project" value="TreeGrafter"/>
</dbReference>
<dbReference type="PROSITE" id="PS52016">
    <property type="entry name" value="TONB_DEPENDENT_REC_3"/>
    <property type="match status" value="1"/>
</dbReference>
<evidence type="ECO:0000256" key="7">
    <source>
        <dbReference type="ARBA" id="ARBA00023136"/>
    </source>
</evidence>
<feature type="chain" id="PRO_5025680106" evidence="12">
    <location>
        <begin position="23"/>
        <end position="673"/>
    </location>
</feature>
<dbReference type="PANTHER" id="PTHR30069:SF27">
    <property type="entry name" value="BLL4766 PROTEIN"/>
    <property type="match status" value="1"/>
</dbReference>
<keyword evidence="4 10" id="KW-1134">Transmembrane beta strand</keyword>
<dbReference type="Pfam" id="PF07715">
    <property type="entry name" value="Plug"/>
    <property type="match status" value="1"/>
</dbReference>
<dbReference type="PROSITE" id="PS51257">
    <property type="entry name" value="PROKAR_LIPOPROTEIN"/>
    <property type="match status" value="1"/>
</dbReference>
<keyword evidence="12" id="KW-0732">Signal</keyword>
<evidence type="ECO:0000256" key="1">
    <source>
        <dbReference type="ARBA" id="ARBA00004571"/>
    </source>
</evidence>
<gene>
    <name evidence="15" type="ORF">G3580_16530</name>
</gene>
<evidence type="ECO:0000256" key="11">
    <source>
        <dbReference type="RuleBase" id="RU003357"/>
    </source>
</evidence>
<evidence type="ECO:0000259" key="13">
    <source>
        <dbReference type="Pfam" id="PF00593"/>
    </source>
</evidence>
<evidence type="ECO:0000259" key="14">
    <source>
        <dbReference type="Pfam" id="PF07715"/>
    </source>
</evidence>
<protein>
    <submittedName>
        <fullName evidence="15">TonB-dependent receptor</fullName>
    </submittedName>
</protein>
<evidence type="ECO:0000256" key="9">
    <source>
        <dbReference type="ARBA" id="ARBA00023237"/>
    </source>
</evidence>
<dbReference type="InterPro" id="IPR039426">
    <property type="entry name" value="TonB-dep_rcpt-like"/>
</dbReference>
<evidence type="ECO:0000256" key="5">
    <source>
        <dbReference type="ARBA" id="ARBA00022692"/>
    </source>
</evidence>
<accession>A0A6C1B815</accession>
<evidence type="ECO:0000313" key="16">
    <source>
        <dbReference type="Proteomes" id="UP000501991"/>
    </source>
</evidence>
<dbReference type="GO" id="GO:0015344">
    <property type="term" value="F:siderophore uptake transmembrane transporter activity"/>
    <property type="evidence" value="ECO:0007669"/>
    <property type="project" value="TreeGrafter"/>
</dbReference>
<feature type="signal peptide" evidence="12">
    <location>
        <begin position="1"/>
        <end position="22"/>
    </location>
</feature>
<dbReference type="Gene3D" id="2.170.130.10">
    <property type="entry name" value="TonB-dependent receptor, plug domain"/>
    <property type="match status" value="1"/>
</dbReference>
<name>A0A6C1B815_9RHOO</name>
<dbReference type="AlphaFoldDB" id="A0A6C1B815"/>
<dbReference type="InterPro" id="IPR036942">
    <property type="entry name" value="Beta-barrel_TonB_sf"/>
</dbReference>
<dbReference type="RefSeq" id="WP_173767343.1">
    <property type="nucleotide sequence ID" value="NZ_CP048836.1"/>
</dbReference>
<keyword evidence="8 15" id="KW-0675">Receptor</keyword>
<dbReference type="SUPFAM" id="SSF56935">
    <property type="entry name" value="Porins"/>
    <property type="match status" value="1"/>
</dbReference>
<evidence type="ECO:0000256" key="4">
    <source>
        <dbReference type="ARBA" id="ARBA00022452"/>
    </source>
</evidence>
<keyword evidence="3 10" id="KW-0813">Transport</keyword>
<dbReference type="EMBL" id="CP048836">
    <property type="protein sequence ID" value="QID19079.1"/>
    <property type="molecule type" value="Genomic_DNA"/>
</dbReference>
<evidence type="ECO:0000256" key="3">
    <source>
        <dbReference type="ARBA" id="ARBA00022448"/>
    </source>
</evidence>
<dbReference type="Pfam" id="PF00593">
    <property type="entry name" value="TonB_dep_Rec_b-barrel"/>
    <property type="match status" value="1"/>
</dbReference>
<reference evidence="15 16" key="1">
    <citation type="submission" date="2020-02" db="EMBL/GenBank/DDBJ databases">
        <title>Nitrogenibacter mangrovi gen. nov., sp. nov. isolated from mangrove sediment, a denitrifying betaproteobacterium.</title>
        <authorList>
            <person name="Liao H."/>
            <person name="Tian Y."/>
        </authorList>
    </citation>
    <scope>NUCLEOTIDE SEQUENCE [LARGE SCALE GENOMIC DNA]</scope>
    <source>
        <strain evidence="15 16">M9-3-2</strain>
    </source>
</reference>
<dbReference type="KEGG" id="azq:G3580_16530"/>
<keyword evidence="5 10" id="KW-0812">Transmembrane</keyword>
<dbReference type="InterPro" id="IPR037066">
    <property type="entry name" value="Plug_dom_sf"/>
</dbReference>
<keyword evidence="9 10" id="KW-0998">Cell outer membrane</keyword>
<keyword evidence="7 10" id="KW-0472">Membrane</keyword>
<evidence type="ECO:0000256" key="6">
    <source>
        <dbReference type="ARBA" id="ARBA00023077"/>
    </source>
</evidence>
<dbReference type="PANTHER" id="PTHR30069">
    <property type="entry name" value="TONB-DEPENDENT OUTER MEMBRANE RECEPTOR"/>
    <property type="match status" value="1"/>
</dbReference>
<evidence type="ECO:0000256" key="8">
    <source>
        <dbReference type="ARBA" id="ARBA00023170"/>
    </source>
</evidence>
<dbReference type="GO" id="GO:0009279">
    <property type="term" value="C:cell outer membrane"/>
    <property type="evidence" value="ECO:0007669"/>
    <property type="project" value="UniProtKB-SubCell"/>
</dbReference>
<evidence type="ECO:0000256" key="2">
    <source>
        <dbReference type="ARBA" id="ARBA00009810"/>
    </source>
</evidence>